<proteinExistence type="predicted"/>
<feature type="domain" description="NADPH-dependent reductive aminase-like C-terminal" evidence="3">
    <location>
        <begin position="230"/>
        <end position="371"/>
    </location>
</feature>
<evidence type="ECO:0000256" key="1">
    <source>
        <dbReference type="SAM" id="Phobius"/>
    </source>
</evidence>
<accession>A0A9Q8QB70</accession>
<protein>
    <submittedName>
        <fullName evidence="4">3-hydroxyisobutyrate dehydrogenase</fullName>
        <ecNumber evidence="4">1.1.1.31</ecNumber>
    </submittedName>
</protein>
<evidence type="ECO:0000313" key="4">
    <source>
        <dbReference type="EMBL" id="UNI16853.1"/>
    </source>
</evidence>
<dbReference type="OrthoDB" id="435038at2759"/>
<name>A0A9Q8QB70_9HYPO</name>
<dbReference type="InterPro" id="IPR051265">
    <property type="entry name" value="HIBADH-related_NP60_sf"/>
</dbReference>
<dbReference type="EMBL" id="CP086355">
    <property type="protein sequence ID" value="UNI16853.1"/>
    <property type="molecule type" value="Genomic_DNA"/>
</dbReference>
<dbReference type="GO" id="GO:0050661">
    <property type="term" value="F:NADP binding"/>
    <property type="evidence" value="ECO:0007669"/>
    <property type="project" value="InterPro"/>
</dbReference>
<organism evidence="4 5">
    <name type="scientific">Purpureocillium takamizusanense</name>
    <dbReference type="NCBI Taxonomy" id="2060973"/>
    <lineage>
        <taxon>Eukaryota</taxon>
        <taxon>Fungi</taxon>
        <taxon>Dikarya</taxon>
        <taxon>Ascomycota</taxon>
        <taxon>Pezizomycotina</taxon>
        <taxon>Sordariomycetes</taxon>
        <taxon>Hypocreomycetidae</taxon>
        <taxon>Hypocreales</taxon>
        <taxon>Ophiocordycipitaceae</taxon>
        <taxon>Purpureocillium</taxon>
    </lineage>
</organism>
<gene>
    <name evidence="4" type="ORF">JDV02_003249</name>
</gene>
<keyword evidence="4" id="KW-0560">Oxidoreductase</keyword>
<sequence>MTVYKRTACKSIIETSPSRTASDSDSYSKISFFEPPSTIQTFSIDRQYSPALIIIIIIIIMSRILSLGIGNMGAALARTLLASNPSSPLTIWNRTADRPLVKALTAAGAHFQGDVAAAIAASDIILICVLDYDTIYSALSPLADSSSVLAGKTIVNLTNGTPRQAAAAQAWFRERGVARYFDGAVMVTPQLVGTPHAFLLFSGETEAAFRSRVASPLASVGKALYTGEDVASAATEDVAALAAMYGMFSGAFIGMGLVKRQLARAAAADTKKEGSSGSAANVKVTPSVESVMIPMLTALVPYVALIAKAVDEEAWDDDMGNPLGMQLAGVRNILQACKDEGVNGGALETLAGLMQKVVDDRGGAGGVPEVARFILE</sequence>
<dbReference type="InterPro" id="IPR036291">
    <property type="entry name" value="NAD(P)-bd_dom_sf"/>
</dbReference>
<dbReference type="KEGG" id="ptkz:JDV02_003249"/>
<dbReference type="RefSeq" id="XP_047840334.1">
    <property type="nucleotide sequence ID" value="XM_047984360.1"/>
</dbReference>
<dbReference type="Proteomes" id="UP000829364">
    <property type="component" value="Chromosome 2"/>
</dbReference>
<keyword evidence="5" id="KW-1185">Reference proteome</keyword>
<dbReference type="Pfam" id="PF03446">
    <property type="entry name" value="NAD_binding_2"/>
    <property type="match status" value="1"/>
</dbReference>
<feature type="domain" description="6-phosphogluconate dehydrogenase NADP-binding" evidence="2">
    <location>
        <begin position="66"/>
        <end position="182"/>
    </location>
</feature>
<dbReference type="InterPro" id="IPR013328">
    <property type="entry name" value="6PGD_dom2"/>
</dbReference>
<dbReference type="GeneID" id="72065209"/>
<dbReference type="Gene3D" id="3.40.50.720">
    <property type="entry name" value="NAD(P)-binding Rossmann-like Domain"/>
    <property type="match status" value="1"/>
</dbReference>
<dbReference type="PANTHER" id="PTHR43580:SF2">
    <property type="entry name" value="CYTOKINE-LIKE NUCLEAR FACTOR N-PAC"/>
    <property type="match status" value="1"/>
</dbReference>
<reference evidence="4" key="1">
    <citation type="submission" date="2021-11" db="EMBL/GenBank/DDBJ databases">
        <title>Purpureocillium_takamizusanense_genome.</title>
        <authorList>
            <person name="Nguyen N.-H."/>
        </authorList>
    </citation>
    <scope>NUCLEOTIDE SEQUENCE</scope>
    <source>
        <strain evidence="4">PT3</strain>
    </source>
</reference>
<evidence type="ECO:0000313" key="5">
    <source>
        <dbReference type="Proteomes" id="UP000829364"/>
    </source>
</evidence>
<keyword evidence="1" id="KW-1133">Transmembrane helix</keyword>
<dbReference type="InterPro" id="IPR006115">
    <property type="entry name" value="6PGDH_NADP-bd"/>
</dbReference>
<dbReference type="GO" id="GO:0008442">
    <property type="term" value="F:3-hydroxyisobutyrate dehydrogenase activity"/>
    <property type="evidence" value="ECO:0007669"/>
    <property type="project" value="UniProtKB-EC"/>
</dbReference>
<feature type="transmembrane region" description="Helical" evidence="1">
    <location>
        <begin position="51"/>
        <end position="77"/>
    </location>
</feature>
<evidence type="ECO:0000259" key="3">
    <source>
        <dbReference type="Pfam" id="PF21761"/>
    </source>
</evidence>
<dbReference type="Gene3D" id="1.10.1040.10">
    <property type="entry name" value="N-(1-d-carboxylethyl)-l-norvaline Dehydrogenase, domain 2"/>
    <property type="match status" value="1"/>
</dbReference>
<dbReference type="Pfam" id="PF21761">
    <property type="entry name" value="RedAm-like_C"/>
    <property type="match status" value="1"/>
</dbReference>
<dbReference type="AlphaFoldDB" id="A0A9Q8QB70"/>
<dbReference type="EC" id="1.1.1.31" evidence="4"/>
<dbReference type="PANTHER" id="PTHR43580">
    <property type="entry name" value="OXIDOREDUCTASE GLYR1-RELATED"/>
    <property type="match status" value="1"/>
</dbReference>
<dbReference type="SUPFAM" id="SSF51735">
    <property type="entry name" value="NAD(P)-binding Rossmann-fold domains"/>
    <property type="match status" value="1"/>
</dbReference>
<keyword evidence="1" id="KW-0472">Membrane</keyword>
<dbReference type="InterPro" id="IPR048666">
    <property type="entry name" value="RedAm-like_C"/>
</dbReference>
<keyword evidence="1" id="KW-0812">Transmembrane</keyword>
<evidence type="ECO:0000259" key="2">
    <source>
        <dbReference type="Pfam" id="PF03446"/>
    </source>
</evidence>